<dbReference type="EMBL" id="JACRUL010000008">
    <property type="protein sequence ID" value="MBC5843864.1"/>
    <property type="molecule type" value="Genomic_DNA"/>
</dbReference>
<evidence type="ECO:0000313" key="2">
    <source>
        <dbReference type="Proteomes" id="UP000641454"/>
    </source>
</evidence>
<name>A0A923MY66_9FLAO</name>
<protein>
    <submittedName>
        <fullName evidence="1">Uncharacterized protein</fullName>
    </submittedName>
</protein>
<dbReference type="Proteomes" id="UP000641454">
    <property type="component" value="Unassembled WGS sequence"/>
</dbReference>
<evidence type="ECO:0000313" key="1">
    <source>
        <dbReference type="EMBL" id="MBC5843864.1"/>
    </source>
</evidence>
<organism evidence="1 2">
    <name type="scientific">Flavobacterium muglaense</name>
    <dbReference type="NCBI Taxonomy" id="2764716"/>
    <lineage>
        <taxon>Bacteria</taxon>
        <taxon>Pseudomonadati</taxon>
        <taxon>Bacteroidota</taxon>
        <taxon>Flavobacteriia</taxon>
        <taxon>Flavobacteriales</taxon>
        <taxon>Flavobacteriaceae</taxon>
        <taxon>Flavobacterium</taxon>
    </lineage>
</organism>
<dbReference type="RefSeq" id="WP_187017535.1">
    <property type="nucleotide sequence ID" value="NZ_JACRUK010000008.1"/>
</dbReference>
<dbReference type="InterPro" id="IPR058087">
    <property type="entry name" value="XAC2610_dom"/>
</dbReference>
<dbReference type="NCBIfam" id="NF047539">
    <property type="entry name" value="XAC2610_fam"/>
    <property type="match status" value="1"/>
</dbReference>
<keyword evidence="2" id="KW-1185">Reference proteome</keyword>
<dbReference type="AlphaFoldDB" id="A0A923MY66"/>
<proteinExistence type="predicted"/>
<accession>A0A923MY66</accession>
<sequence>MKSLFLFSFLFFSFYCYSKKSITFHQKNKIQILIKPVNNFEKIEISTSKNHKTQIIDSIQTSITGKEMHLEVADYNFDGYQDFACYRTDDGMGVYTIYQIFLYERINEQFKLLQIPSVYNPNCDEFCDIKIDKKNKTMQSSCQAGARWHVDIWKFDKNNKLLLAKK</sequence>
<reference evidence="1 2" key="1">
    <citation type="submission" date="2020-08" db="EMBL/GenBank/DDBJ databases">
        <title>Description of novel Flavobacterium F-392 isolate.</title>
        <authorList>
            <person name="Saticioglu I.B."/>
            <person name="Duman M."/>
            <person name="Altun S."/>
        </authorList>
    </citation>
    <scope>NUCLEOTIDE SEQUENCE [LARGE SCALE GENOMIC DNA]</scope>
    <source>
        <strain evidence="1 2">F-392</strain>
    </source>
</reference>
<comment type="caution">
    <text evidence="1">The sequence shown here is derived from an EMBL/GenBank/DDBJ whole genome shotgun (WGS) entry which is preliminary data.</text>
</comment>
<gene>
    <name evidence="1" type="ORF">H8R25_05370</name>
</gene>